<feature type="transmembrane region" description="Helical" evidence="1">
    <location>
        <begin position="251"/>
        <end position="271"/>
    </location>
</feature>
<feature type="transmembrane region" description="Helical" evidence="1">
    <location>
        <begin position="75"/>
        <end position="95"/>
    </location>
</feature>
<comment type="caution">
    <text evidence="3">The sequence shown here is derived from an EMBL/GenBank/DDBJ whole genome shotgun (WGS) entry which is preliminary data.</text>
</comment>
<evidence type="ECO:0000259" key="2">
    <source>
        <dbReference type="Pfam" id="PF01757"/>
    </source>
</evidence>
<dbReference type="EMBL" id="JAIRBB010000010">
    <property type="protein sequence ID" value="MCG2431658.1"/>
    <property type="molecule type" value="Genomic_DNA"/>
</dbReference>
<feature type="transmembrane region" description="Helical" evidence="1">
    <location>
        <begin position="226"/>
        <end position="245"/>
    </location>
</feature>
<reference evidence="3" key="1">
    <citation type="submission" date="2021-09" db="EMBL/GenBank/DDBJ databases">
        <title>Genome of Aequorivita sp. strain F64183.</title>
        <authorList>
            <person name="Wang Y."/>
        </authorList>
    </citation>
    <scope>NUCLEOTIDE SEQUENCE</scope>
    <source>
        <strain evidence="3">F64183</strain>
    </source>
</reference>
<dbReference type="AlphaFoldDB" id="A0A9X1R1A0"/>
<evidence type="ECO:0000313" key="4">
    <source>
        <dbReference type="Proteomes" id="UP001139462"/>
    </source>
</evidence>
<feature type="transmembrane region" description="Helical" evidence="1">
    <location>
        <begin position="168"/>
        <end position="187"/>
    </location>
</feature>
<keyword evidence="1" id="KW-0472">Membrane</keyword>
<feature type="transmembrane region" description="Helical" evidence="1">
    <location>
        <begin position="144"/>
        <end position="161"/>
    </location>
</feature>
<dbReference type="InterPro" id="IPR050879">
    <property type="entry name" value="Acyltransferase_3"/>
</dbReference>
<dbReference type="PANTHER" id="PTHR23028:SF53">
    <property type="entry name" value="ACYL_TRANSF_3 DOMAIN-CONTAINING PROTEIN"/>
    <property type="match status" value="1"/>
</dbReference>
<protein>
    <submittedName>
        <fullName evidence="3">Acyltransferase</fullName>
    </submittedName>
</protein>
<sequence>MGIKQFRYDIGFLRAIAVISVLFFHFKVPFFDGGFLGVDIFFVISGYLMTRIVLNGFTRNNFSLKEFYLKRVKRIFPVLIVVGFVILLVSILLFLNKDAAQNAKNVVFSSMFISNIYYWLYNGYFDSASQGNIFLHSWSLSVEWQFYLVYPLLLLVVKRFYLNNRKAFNIGFLGFTLISLVLCLWVTQFDNSFAFYMFPTRAWEMTIGGIAFLYATPLENKFEYNLRRAIVIIGYLTLLVSIVLIDSSDLWPSYYTIIPAVATFLIIAFNIDFKFLHSRGVQFFGDISYSLYL</sequence>
<keyword evidence="3" id="KW-0012">Acyltransferase</keyword>
<dbReference type="GO" id="GO:0016747">
    <property type="term" value="F:acyltransferase activity, transferring groups other than amino-acyl groups"/>
    <property type="evidence" value="ECO:0007669"/>
    <property type="project" value="InterPro"/>
</dbReference>
<organism evidence="3 4">
    <name type="scientific">Aequorivita xiaoshiensis</name>
    <dbReference type="NCBI Taxonomy" id="2874476"/>
    <lineage>
        <taxon>Bacteria</taxon>
        <taxon>Pseudomonadati</taxon>
        <taxon>Bacteroidota</taxon>
        <taxon>Flavobacteriia</taxon>
        <taxon>Flavobacteriales</taxon>
        <taxon>Flavobacteriaceae</taxon>
        <taxon>Aequorivita</taxon>
    </lineage>
</organism>
<keyword evidence="1" id="KW-0812">Transmembrane</keyword>
<keyword evidence="3" id="KW-0808">Transferase</keyword>
<feature type="transmembrane region" description="Helical" evidence="1">
    <location>
        <begin position="34"/>
        <end position="54"/>
    </location>
</feature>
<feature type="domain" description="Acyltransferase 3" evidence="2">
    <location>
        <begin position="8"/>
        <end position="293"/>
    </location>
</feature>
<feature type="transmembrane region" description="Helical" evidence="1">
    <location>
        <begin position="12"/>
        <end position="28"/>
    </location>
</feature>
<gene>
    <name evidence="3" type="ORF">K8344_11055</name>
</gene>
<proteinExistence type="predicted"/>
<dbReference type="GO" id="GO:0009103">
    <property type="term" value="P:lipopolysaccharide biosynthetic process"/>
    <property type="evidence" value="ECO:0007669"/>
    <property type="project" value="TreeGrafter"/>
</dbReference>
<dbReference type="GO" id="GO:0016020">
    <property type="term" value="C:membrane"/>
    <property type="evidence" value="ECO:0007669"/>
    <property type="project" value="TreeGrafter"/>
</dbReference>
<evidence type="ECO:0000256" key="1">
    <source>
        <dbReference type="SAM" id="Phobius"/>
    </source>
</evidence>
<feature type="transmembrane region" description="Helical" evidence="1">
    <location>
        <begin position="193"/>
        <end position="214"/>
    </location>
</feature>
<evidence type="ECO:0000313" key="3">
    <source>
        <dbReference type="EMBL" id="MCG2431658.1"/>
    </source>
</evidence>
<dbReference type="InterPro" id="IPR002656">
    <property type="entry name" value="Acyl_transf_3_dom"/>
</dbReference>
<keyword evidence="4" id="KW-1185">Reference proteome</keyword>
<dbReference type="RefSeq" id="WP_237608744.1">
    <property type="nucleotide sequence ID" value="NZ_JAIRBB010000010.1"/>
</dbReference>
<keyword evidence="1" id="KW-1133">Transmembrane helix</keyword>
<name>A0A9X1R1A0_9FLAO</name>
<dbReference type="Pfam" id="PF01757">
    <property type="entry name" value="Acyl_transf_3"/>
    <property type="match status" value="1"/>
</dbReference>
<dbReference type="PANTHER" id="PTHR23028">
    <property type="entry name" value="ACETYLTRANSFERASE"/>
    <property type="match status" value="1"/>
</dbReference>
<dbReference type="Proteomes" id="UP001139462">
    <property type="component" value="Unassembled WGS sequence"/>
</dbReference>
<accession>A0A9X1R1A0</accession>